<protein>
    <submittedName>
        <fullName evidence="1">Uncharacterized protein</fullName>
    </submittedName>
</protein>
<name>A0A0A8ZVX8_ARUDO</name>
<evidence type="ECO:0000313" key="1">
    <source>
        <dbReference type="EMBL" id="JAD40910.1"/>
    </source>
</evidence>
<organism evidence="1">
    <name type="scientific">Arundo donax</name>
    <name type="common">Giant reed</name>
    <name type="synonym">Donax arundinaceus</name>
    <dbReference type="NCBI Taxonomy" id="35708"/>
    <lineage>
        <taxon>Eukaryota</taxon>
        <taxon>Viridiplantae</taxon>
        <taxon>Streptophyta</taxon>
        <taxon>Embryophyta</taxon>
        <taxon>Tracheophyta</taxon>
        <taxon>Spermatophyta</taxon>
        <taxon>Magnoliopsida</taxon>
        <taxon>Liliopsida</taxon>
        <taxon>Poales</taxon>
        <taxon>Poaceae</taxon>
        <taxon>PACMAD clade</taxon>
        <taxon>Arundinoideae</taxon>
        <taxon>Arundineae</taxon>
        <taxon>Arundo</taxon>
    </lineage>
</organism>
<sequence>MVAVPANLGSNFAHLISHFLRLVLPFLSGRKIWFRW</sequence>
<reference evidence="1" key="2">
    <citation type="journal article" date="2015" name="Data Brief">
        <title>Shoot transcriptome of the giant reed, Arundo donax.</title>
        <authorList>
            <person name="Barrero R.A."/>
            <person name="Guerrero F.D."/>
            <person name="Moolhuijzen P."/>
            <person name="Goolsby J.A."/>
            <person name="Tidwell J."/>
            <person name="Bellgard S.E."/>
            <person name="Bellgard M.I."/>
        </authorList>
    </citation>
    <scope>NUCLEOTIDE SEQUENCE</scope>
    <source>
        <tissue evidence="1">Shoot tissue taken approximately 20 cm above the soil surface</tissue>
    </source>
</reference>
<proteinExistence type="predicted"/>
<dbReference type="AlphaFoldDB" id="A0A0A8ZVX8"/>
<accession>A0A0A8ZVX8</accession>
<dbReference type="EMBL" id="GBRH01256985">
    <property type="protein sequence ID" value="JAD40910.1"/>
    <property type="molecule type" value="Transcribed_RNA"/>
</dbReference>
<reference evidence="1" key="1">
    <citation type="submission" date="2014-09" db="EMBL/GenBank/DDBJ databases">
        <authorList>
            <person name="Magalhaes I.L.F."/>
            <person name="Oliveira U."/>
            <person name="Santos F.R."/>
            <person name="Vidigal T.H.D.A."/>
            <person name="Brescovit A.D."/>
            <person name="Santos A.J."/>
        </authorList>
    </citation>
    <scope>NUCLEOTIDE SEQUENCE</scope>
    <source>
        <tissue evidence="1">Shoot tissue taken approximately 20 cm above the soil surface</tissue>
    </source>
</reference>